<dbReference type="Proteomes" id="UP000636709">
    <property type="component" value="Unassembled WGS sequence"/>
</dbReference>
<keyword evidence="3 6" id="KW-1133">Transmembrane helix</keyword>
<feature type="transmembrane region" description="Helical" evidence="6">
    <location>
        <begin position="259"/>
        <end position="288"/>
    </location>
</feature>
<evidence type="ECO:0008006" key="9">
    <source>
        <dbReference type="Google" id="ProtNLM"/>
    </source>
</evidence>
<dbReference type="PANTHER" id="PTHR11132">
    <property type="entry name" value="SOLUTE CARRIER FAMILY 35"/>
    <property type="match status" value="1"/>
</dbReference>
<accession>A0A835C5C8</accession>
<feature type="transmembrane region" description="Helical" evidence="6">
    <location>
        <begin position="82"/>
        <end position="101"/>
    </location>
</feature>
<comment type="subcellular location">
    <subcellularLocation>
        <location evidence="1">Membrane</location>
        <topology evidence="1">Multi-pass membrane protein</topology>
    </subcellularLocation>
</comment>
<dbReference type="InterPro" id="IPR050186">
    <property type="entry name" value="TPT_transporter"/>
</dbReference>
<organism evidence="7 8">
    <name type="scientific">Digitaria exilis</name>
    <dbReference type="NCBI Taxonomy" id="1010633"/>
    <lineage>
        <taxon>Eukaryota</taxon>
        <taxon>Viridiplantae</taxon>
        <taxon>Streptophyta</taxon>
        <taxon>Embryophyta</taxon>
        <taxon>Tracheophyta</taxon>
        <taxon>Spermatophyta</taxon>
        <taxon>Magnoliopsida</taxon>
        <taxon>Liliopsida</taxon>
        <taxon>Poales</taxon>
        <taxon>Poaceae</taxon>
        <taxon>PACMAD clade</taxon>
        <taxon>Panicoideae</taxon>
        <taxon>Panicodae</taxon>
        <taxon>Paniceae</taxon>
        <taxon>Anthephorinae</taxon>
        <taxon>Digitaria</taxon>
    </lineage>
</organism>
<evidence type="ECO:0000256" key="2">
    <source>
        <dbReference type="ARBA" id="ARBA00022692"/>
    </source>
</evidence>
<name>A0A835C5C8_9POAL</name>
<dbReference type="AlphaFoldDB" id="A0A835C5C8"/>
<dbReference type="GO" id="GO:0016020">
    <property type="term" value="C:membrane"/>
    <property type="evidence" value="ECO:0007669"/>
    <property type="project" value="UniProtKB-SubCell"/>
</dbReference>
<evidence type="ECO:0000256" key="3">
    <source>
        <dbReference type="ARBA" id="ARBA00022989"/>
    </source>
</evidence>
<keyword evidence="8" id="KW-1185">Reference proteome</keyword>
<gene>
    <name evidence="7" type="ORF">HU200_021915</name>
</gene>
<feature type="region of interest" description="Disordered" evidence="5">
    <location>
        <begin position="364"/>
        <end position="395"/>
    </location>
</feature>
<feature type="transmembrane region" description="Helical" evidence="6">
    <location>
        <begin position="113"/>
        <end position="132"/>
    </location>
</feature>
<reference evidence="7" key="1">
    <citation type="submission" date="2020-07" db="EMBL/GenBank/DDBJ databases">
        <title>Genome sequence and genetic diversity analysis of an under-domesticated orphan crop, white fonio (Digitaria exilis).</title>
        <authorList>
            <person name="Bennetzen J.L."/>
            <person name="Chen S."/>
            <person name="Ma X."/>
            <person name="Wang X."/>
            <person name="Yssel A.E.J."/>
            <person name="Chaluvadi S.R."/>
            <person name="Johnson M."/>
            <person name="Gangashetty P."/>
            <person name="Hamidou F."/>
            <person name="Sanogo M.D."/>
            <person name="Zwaenepoel A."/>
            <person name="Wallace J."/>
            <person name="Van De Peer Y."/>
            <person name="Van Deynze A."/>
        </authorList>
    </citation>
    <scope>NUCLEOTIDE SEQUENCE</scope>
    <source>
        <tissue evidence="7">Leaves</tissue>
    </source>
</reference>
<feature type="transmembrane region" description="Helical" evidence="6">
    <location>
        <begin position="322"/>
        <end position="340"/>
    </location>
</feature>
<evidence type="ECO:0000256" key="4">
    <source>
        <dbReference type="ARBA" id="ARBA00023136"/>
    </source>
</evidence>
<evidence type="ECO:0000313" key="7">
    <source>
        <dbReference type="EMBL" id="KAF8722790.1"/>
    </source>
</evidence>
<feature type="transmembrane region" description="Helical" evidence="6">
    <location>
        <begin position="39"/>
        <end position="62"/>
    </location>
</feature>
<protein>
    <recommendedName>
        <fullName evidence="9">Sugar phosphate transporter domain-containing protein</fullName>
    </recommendedName>
</protein>
<sequence>MSSDGGAATSRIGITGALGLSVTSSVAIVICNKHLISSLGFFFATTLTSWHLAVTFITLYVAQRLRFFEPKPVDAATVVSFGMLNGISIGLLNLCLGFNSVGFYQASVQSIKASVVVLLLGVGISSVTDLQLNLVGSIISALSIVATCVGQIVSFNSLLGLGSIILKLCELKLIMSCKRLEVSSTQLLYQSSPYQSAVLLVAGPFVDKFLTKRDVFAFHYTFPVVVSIYRAPEMMSGMQLDSRSPDEQIKFCSRVTIVAYIYVPVAQAFIVLSCSIAVCVNLCTFLVIGTTSPVTFQVLGHLKTCLVLSFGYVLLRDPFTARNVVGIVIAVFGMGLYSYYSVSDIGKTKKQTTEAASSLLPATTTQMSEKDSVPLLSGEEGSPWPESTGEESFDYVPRTAKSAFAGV</sequence>
<evidence type="ECO:0000256" key="5">
    <source>
        <dbReference type="SAM" id="MobiDB-lite"/>
    </source>
</evidence>
<dbReference type="OrthoDB" id="5547497at2759"/>
<feature type="transmembrane region" description="Helical" evidence="6">
    <location>
        <begin position="138"/>
        <end position="166"/>
    </location>
</feature>
<proteinExistence type="predicted"/>
<evidence type="ECO:0000256" key="6">
    <source>
        <dbReference type="SAM" id="Phobius"/>
    </source>
</evidence>
<keyword evidence="4 6" id="KW-0472">Membrane</keyword>
<dbReference type="EMBL" id="JACEFO010001669">
    <property type="protein sequence ID" value="KAF8722790.1"/>
    <property type="molecule type" value="Genomic_DNA"/>
</dbReference>
<keyword evidence="2 6" id="KW-0812">Transmembrane</keyword>
<evidence type="ECO:0000256" key="1">
    <source>
        <dbReference type="ARBA" id="ARBA00004141"/>
    </source>
</evidence>
<evidence type="ECO:0000313" key="8">
    <source>
        <dbReference type="Proteomes" id="UP000636709"/>
    </source>
</evidence>
<feature type="transmembrane region" description="Helical" evidence="6">
    <location>
        <begin position="12"/>
        <end position="32"/>
    </location>
</feature>
<comment type="caution">
    <text evidence="7">The sequence shown here is derived from an EMBL/GenBank/DDBJ whole genome shotgun (WGS) entry which is preliminary data.</text>
</comment>